<keyword evidence="8" id="KW-0067">ATP-binding</keyword>
<protein>
    <recommendedName>
        <fullName evidence="2">histidine kinase</fullName>
        <ecNumber evidence="2">2.7.13.3</ecNumber>
    </recommendedName>
</protein>
<evidence type="ECO:0000313" key="8">
    <source>
        <dbReference type="EMBL" id="MFC3673928.1"/>
    </source>
</evidence>
<dbReference type="PROSITE" id="PS50110">
    <property type="entry name" value="RESPONSE_REGULATORY"/>
    <property type="match status" value="1"/>
</dbReference>
<dbReference type="GO" id="GO:0005524">
    <property type="term" value="F:ATP binding"/>
    <property type="evidence" value="ECO:0007669"/>
    <property type="project" value="UniProtKB-KW"/>
</dbReference>
<dbReference type="Gene3D" id="3.40.50.2300">
    <property type="match status" value="1"/>
</dbReference>
<evidence type="ECO:0000259" key="6">
    <source>
        <dbReference type="PROSITE" id="PS50110"/>
    </source>
</evidence>
<comment type="catalytic activity">
    <reaction evidence="1">
        <text>ATP + protein L-histidine = ADP + protein N-phospho-L-histidine.</text>
        <dbReference type="EC" id="2.7.13.3"/>
    </reaction>
</comment>
<dbReference type="SUPFAM" id="SSF55785">
    <property type="entry name" value="PYP-like sensor domain (PAS domain)"/>
    <property type="match status" value="2"/>
</dbReference>
<dbReference type="InterPro" id="IPR011006">
    <property type="entry name" value="CheY-like_superfamily"/>
</dbReference>
<dbReference type="Gene3D" id="1.10.287.130">
    <property type="match status" value="1"/>
</dbReference>
<keyword evidence="9" id="KW-1185">Reference proteome</keyword>
<evidence type="ECO:0000259" key="5">
    <source>
        <dbReference type="PROSITE" id="PS50109"/>
    </source>
</evidence>
<dbReference type="InterPro" id="IPR013656">
    <property type="entry name" value="PAS_4"/>
</dbReference>
<dbReference type="InterPro" id="IPR000014">
    <property type="entry name" value="PAS"/>
</dbReference>
<keyword evidence="3 4" id="KW-0597">Phosphoprotein</keyword>
<dbReference type="CDD" id="cd00130">
    <property type="entry name" value="PAS"/>
    <property type="match status" value="1"/>
</dbReference>
<dbReference type="SUPFAM" id="SSF55874">
    <property type="entry name" value="ATPase domain of HSP90 chaperone/DNA topoisomerase II/histidine kinase"/>
    <property type="match status" value="1"/>
</dbReference>
<dbReference type="InterPro" id="IPR001789">
    <property type="entry name" value="Sig_transdc_resp-reg_receiver"/>
</dbReference>
<evidence type="ECO:0000256" key="1">
    <source>
        <dbReference type="ARBA" id="ARBA00000085"/>
    </source>
</evidence>
<dbReference type="InterPro" id="IPR005467">
    <property type="entry name" value="His_kinase_dom"/>
</dbReference>
<dbReference type="Gene3D" id="3.30.565.10">
    <property type="entry name" value="Histidine kinase-like ATPase, C-terminal domain"/>
    <property type="match status" value="1"/>
</dbReference>
<dbReference type="InterPro" id="IPR003661">
    <property type="entry name" value="HisK_dim/P_dom"/>
</dbReference>
<dbReference type="PANTHER" id="PTHR43065:SF42">
    <property type="entry name" value="TWO-COMPONENT SENSOR PPRA"/>
    <property type="match status" value="1"/>
</dbReference>
<dbReference type="PANTHER" id="PTHR43065">
    <property type="entry name" value="SENSOR HISTIDINE KINASE"/>
    <property type="match status" value="1"/>
</dbReference>
<feature type="modified residue" description="4-aspartylphosphate" evidence="4">
    <location>
        <position position="698"/>
    </location>
</feature>
<dbReference type="PROSITE" id="PS50112">
    <property type="entry name" value="PAS"/>
    <property type="match status" value="1"/>
</dbReference>
<evidence type="ECO:0000256" key="3">
    <source>
        <dbReference type="ARBA" id="ARBA00022553"/>
    </source>
</evidence>
<sequence>MLTHLSGLLAGGIGRQAQLVAETGPFARALTRDGRVVAANAAYRALVSRLDAEPVEAVELPPPGQLLAGNAEAATILQRLAMQTAAGAVRENIGITVAGADLLFQVIASPMAQMPGLTIWDIEDISTRQDDLQTALRQRDELAAFIDNAPVGLYSVRPDGQLVFVNRTLAAWLGSSPEGIVATGTGLADILQHAEAREGETMTPEWEGGEAKLRPAGSGEAAGFRLVGVSQTAIRDAEGHATRFSAVVHDLGLELRQRGTLRPVEAEFRRFFDQAPIGILVLDGGGAIREANAAFAALWGRDDWLGQRLVDLVREEDALALTRHLVAVRRGETFGRPLEVGLAGPRERMVEMIAATSAEREDGQSAQLVYLVDTTDQRSLQSQFHQSQKMQAVGQLAGGIAHDFNNLLTAMIGFCDLLLQRHQPGDQSFADVMQIKQNASRAANLVRQLLAFSRQQTLVPKLLDITDVLADLRNLIGRLIGETIALKMVHGRDLGLVKVDQGQLEQVIINLAVNARDAMTDGGELAIRTANRHIEQAMPLGAETVPPGNYICVEVSDTGHGIAPENIGKIFDPFFTTKAVGAGTGLGLSTVYGIIKQTGGFIHVDSEKDSGACFRIFLPRHHPTVEELAVARDDGRSDPRDLTGQGLVLLVEDEDAVRSFAARALRNKGYTVIEAASGEQALALPAEQLERVELLISDVVMPNLDGPALAAELRRRRPLLKILFISGYAEDSLRNNMAKSAHVNFLPKPFSLSQLAGKVKEVMGEVVRPGV</sequence>
<feature type="domain" description="PAS" evidence="7">
    <location>
        <begin position="138"/>
        <end position="192"/>
    </location>
</feature>
<dbReference type="InterPro" id="IPR036097">
    <property type="entry name" value="HisK_dim/P_sf"/>
</dbReference>
<dbReference type="InterPro" id="IPR036890">
    <property type="entry name" value="HATPase_C_sf"/>
</dbReference>
<dbReference type="Gene3D" id="3.30.450.20">
    <property type="entry name" value="PAS domain"/>
    <property type="match status" value="2"/>
</dbReference>
<dbReference type="InterPro" id="IPR035965">
    <property type="entry name" value="PAS-like_dom_sf"/>
</dbReference>
<accession>A0ABV7VA15</accession>
<dbReference type="PROSITE" id="PS50109">
    <property type="entry name" value="HIS_KIN"/>
    <property type="match status" value="1"/>
</dbReference>
<dbReference type="SMART" id="SM00388">
    <property type="entry name" value="HisKA"/>
    <property type="match status" value="1"/>
</dbReference>
<dbReference type="SMART" id="SM00448">
    <property type="entry name" value="REC"/>
    <property type="match status" value="1"/>
</dbReference>
<dbReference type="Pfam" id="PF08448">
    <property type="entry name" value="PAS_4"/>
    <property type="match status" value="1"/>
</dbReference>
<dbReference type="Pfam" id="PF00512">
    <property type="entry name" value="HisKA"/>
    <property type="match status" value="1"/>
</dbReference>
<organism evidence="8 9">
    <name type="scientific">Ferrovibrio xuzhouensis</name>
    <dbReference type="NCBI Taxonomy" id="1576914"/>
    <lineage>
        <taxon>Bacteria</taxon>
        <taxon>Pseudomonadati</taxon>
        <taxon>Pseudomonadota</taxon>
        <taxon>Alphaproteobacteria</taxon>
        <taxon>Rhodospirillales</taxon>
        <taxon>Rhodospirillaceae</taxon>
        <taxon>Ferrovibrio</taxon>
    </lineage>
</organism>
<dbReference type="SUPFAM" id="SSF52172">
    <property type="entry name" value="CheY-like"/>
    <property type="match status" value="1"/>
</dbReference>
<dbReference type="Pfam" id="PF02518">
    <property type="entry name" value="HATPase_c"/>
    <property type="match status" value="1"/>
</dbReference>
<keyword evidence="8" id="KW-0547">Nucleotide-binding</keyword>
<dbReference type="InterPro" id="IPR004358">
    <property type="entry name" value="Sig_transdc_His_kin-like_C"/>
</dbReference>
<dbReference type="Pfam" id="PF00072">
    <property type="entry name" value="Response_reg"/>
    <property type="match status" value="1"/>
</dbReference>
<dbReference type="SMART" id="SM00387">
    <property type="entry name" value="HATPase_c"/>
    <property type="match status" value="1"/>
</dbReference>
<dbReference type="EMBL" id="JBHRYJ010000001">
    <property type="protein sequence ID" value="MFC3673928.1"/>
    <property type="molecule type" value="Genomic_DNA"/>
</dbReference>
<evidence type="ECO:0000313" key="9">
    <source>
        <dbReference type="Proteomes" id="UP001595711"/>
    </source>
</evidence>
<name>A0ABV7VA15_9PROT</name>
<feature type="domain" description="Histidine kinase" evidence="5">
    <location>
        <begin position="399"/>
        <end position="622"/>
    </location>
</feature>
<dbReference type="CDD" id="cd00082">
    <property type="entry name" value="HisKA"/>
    <property type="match status" value="1"/>
</dbReference>
<dbReference type="InterPro" id="IPR003594">
    <property type="entry name" value="HATPase_dom"/>
</dbReference>
<dbReference type="SMART" id="SM00091">
    <property type="entry name" value="PAS"/>
    <property type="match status" value="3"/>
</dbReference>
<dbReference type="EC" id="2.7.13.3" evidence="2"/>
<reference evidence="9" key="1">
    <citation type="journal article" date="2019" name="Int. J. Syst. Evol. Microbiol.">
        <title>The Global Catalogue of Microorganisms (GCM) 10K type strain sequencing project: providing services to taxonomists for standard genome sequencing and annotation.</title>
        <authorList>
            <consortium name="The Broad Institute Genomics Platform"/>
            <consortium name="The Broad Institute Genome Sequencing Center for Infectious Disease"/>
            <person name="Wu L."/>
            <person name="Ma J."/>
        </authorList>
    </citation>
    <scope>NUCLEOTIDE SEQUENCE [LARGE SCALE GENOMIC DNA]</scope>
    <source>
        <strain evidence="9">KCTC 42182</strain>
    </source>
</reference>
<dbReference type="RefSeq" id="WP_379719933.1">
    <property type="nucleotide sequence ID" value="NZ_JBHRYJ010000001.1"/>
</dbReference>
<feature type="domain" description="Response regulatory" evidence="6">
    <location>
        <begin position="647"/>
        <end position="763"/>
    </location>
</feature>
<comment type="caution">
    <text evidence="8">The sequence shown here is derived from an EMBL/GenBank/DDBJ whole genome shotgun (WGS) entry which is preliminary data.</text>
</comment>
<evidence type="ECO:0000256" key="4">
    <source>
        <dbReference type="PROSITE-ProRule" id="PRU00169"/>
    </source>
</evidence>
<dbReference type="PRINTS" id="PR00344">
    <property type="entry name" value="BCTRLSENSOR"/>
</dbReference>
<evidence type="ECO:0000259" key="7">
    <source>
        <dbReference type="PROSITE" id="PS50112"/>
    </source>
</evidence>
<gene>
    <name evidence="8" type="ORF">ACFOOQ_00125</name>
</gene>
<dbReference type="Proteomes" id="UP001595711">
    <property type="component" value="Unassembled WGS sequence"/>
</dbReference>
<dbReference type="SUPFAM" id="SSF47384">
    <property type="entry name" value="Homodimeric domain of signal transducing histidine kinase"/>
    <property type="match status" value="1"/>
</dbReference>
<proteinExistence type="predicted"/>
<evidence type="ECO:0000256" key="2">
    <source>
        <dbReference type="ARBA" id="ARBA00012438"/>
    </source>
</evidence>